<feature type="domain" description="Carbohydrate kinase FGGY C-terminal" evidence="12">
    <location>
        <begin position="344"/>
        <end position="558"/>
    </location>
</feature>
<organism evidence="13 14">
    <name type="scientific">Brettanomyces naardenensis</name>
    <name type="common">Yeast</name>
    <dbReference type="NCBI Taxonomy" id="13370"/>
    <lineage>
        <taxon>Eukaryota</taxon>
        <taxon>Fungi</taxon>
        <taxon>Dikarya</taxon>
        <taxon>Ascomycota</taxon>
        <taxon>Saccharomycotina</taxon>
        <taxon>Pichiomycetes</taxon>
        <taxon>Pichiales</taxon>
        <taxon>Pichiaceae</taxon>
        <taxon>Brettanomyces</taxon>
    </lineage>
</organism>
<keyword evidence="14" id="KW-1185">Reference proteome</keyword>
<dbReference type="InterPro" id="IPR043129">
    <property type="entry name" value="ATPase_NBD"/>
</dbReference>
<comment type="pathway">
    <text evidence="1">Polyol metabolism; glycerol degradation via glycerol kinase pathway; sn-glycerol 3-phosphate from glycerol: step 1/1.</text>
</comment>
<dbReference type="GO" id="GO:0005524">
    <property type="term" value="F:ATP binding"/>
    <property type="evidence" value="ECO:0007669"/>
    <property type="project" value="UniProtKB-KW"/>
</dbReference>
<dbReference type="PROSITE" id="PS00933">
    <property type="entry name" value="FGGY_KINASES_1"/>
    <property type="match status" value="1"/>
</dbReference>
<dbReference type="InterPro" id="IPR018485">
    <property type="entry name" value="FGGY_C"/>
</dbReference>
<evidence type="ECO:0000256" key="3">
    <source>
        <dbReference type="ARBA" id="ARBA00012099"/>
    </source>
</evidence>
<dbReference type="Gene3D" id="3.30.420.40">
    <property type="match status" value="2"/>
</dbReference>
<dbReference type="PROSITE" id="PS00445">
    <property type="entry name" value="FGGY_KINASES_2"/>
    <property type="match status" value="1"/>
</dbReference>
<proteinExistence type="inferred from homology"/>
<reference evidence="13 14" key="1">
    <citation type="submission" date="2018-12" db="EMBL/GenBank/DDBJ databases">
        <authorList>
            <person name="Tiukova I."/>
            <person name="Dainat J."/>
        </authorList>
    </citation>
    <scope>NUCLEOTIDE SEQUENCE [LARGE SCALE GENOMIC DNA]</scope>
</reference>
<evidence type="ECO:0000256" key="8">
    <source>
        <dbReference type="ARBA" id="ARBA00022840"/>
    </source>
</evidence>
<evidence type="ECO:0000313" key="13">
    <source>
        <dbReference type="EMBL" id="VEU20496.1"/>
    </source>
</evidence>
<dbReference type="STRING" id="13370.A0A448YHW5"/>
<dbReference type="EC" id="2.7.1.30" evidence="3"/>
<evidence type="ECO:0000256" key="9">
    <source>
        <dbReference type="ARBA" id="ARBA00043149"/>
    </source>
</evidence>
<dbReference type="OrthoDB" id="5422795at2759"/>
<dbReference type="InterPro" id="IPR018483">
    <property type="entry name" value="Carb_kinase_FGGY_CS"/>
</dbReference>
<comment type="similarity">
    <text evidence="2 10">Belongs to the FGGY kinase family.</text>
</comment>
<dbReference type="GO" id="GO:0046167">
    <property type="term" value="P:glycerol-3-phosphate biosynthetic process"/>
    <property type="evidence" value="ECO:0007669"/>
    <property type="project" value="TreeGrafter"/>
</dbReference>
<evidence type="ECO:0000256" key="5">
    <source>
        <dbReference type="ARBA" id="ARBA00022741"/>
    </source>
</evidence>
<dbReference type="UniPathway" id="UPA00618">
    <property type="reaction ID" value="UER00672"/>
</dbReference>
<keyword evidence="8" id="KW-0067">ATP-binding</keyword>
<dbReference type="FunCoup" id="A0A448YHW5">
    <property type="interactions" value="364"/>
</dbReference>
<keyword evidence="7" id="KW-0319">Glycerol metabolism</keyword>
<dbReference type="AlphaFoldDB" id="A0A448YHW5"/>
<evidence type="ECO:0000259" key="11">
    <source>
        <dbReference type="Pfam" id="PF00370"/>
    </source>
</evidence>
<dbReference type="InParanoid" id="A0A448YHW5"/>
<accession>A0A448YHW5</accession>
<protein>
    <recommendedName>
        <fullName evidence="3">glycerol kinase</fullName>
        <ecNumber evidence="3">2.7.1.30</ecNumber>
    </recommendedName>
    <alternativeName>
        <fullName evidence="9">ATP:glycerol 3-phosphotransferase</fullName>
    </alternativeName>
</protein>
<dbReference type="InterPro" id="IPR005999">
    <property type="entry name" value="Glycerol_kin"/>
</dbReference>
<evidence type="ECO:0000256" key="1">
    <source>
        <dbReference type="ARBA" id="ARBA00005190"/>
    </source>
</evidence>
<evidence type="ECO:0000256" key="4">
    <source>
        <dbReference type="ARBA" id="ARBA00022679"/>
    </source>
</evidence>
<keyword evidence="5" id="KW-0547">Nucleotide-binding</keyword>
<gene>
    <name evidence="13" type="ORF">BRENAR_LOCUS1231</name>
</gene>
<dbReference type="Pfam" id="PF00370">
    <property type="entry name" value="FGGY_N"/>
    <property type="match status" value="1"/>
</dbReference>
<evidence type="ECO:0000256" key="10">
    <source>
        <dbReference type="RuleBase" id="RU003733"/>
    </source>
</evidence>
<keyword evidence="6 10" id="KW-0418">Kinase</keyword>
<dbReference type="InterPro" id="IPR018484">
    <property type="entry name" value="FGGY_N"/>
</dbReference>
<feature type="domain" description="Carbohydrate kinase FGGY N-terminal" evidence="11">
    <location>
        <begin position="68"/>
        <end position="335"/>
    </location>
</feature>
<keyword evidence="4 10" id="KW-0808">Transferase</keyword>
<dbReference type="GO" id="GO:0004370">
    <property type="term" value="F:glycerol kinase activity"/>
    <property type="evidence" value="ECO:0007669"/>
    <property type="project" value="UniProtKB-EC"/>
</dbReference>
<dbReference type="Pfam" id="PF02782">
    <property type="entry name" value="FGGY_C"/>
    <property type="match status" value="1"/>
</dbReference>
<dbReference type="SUPFAM" id="SSF53067">
    <property type="entry name" value="Actin-like ATPase domain"/>
    <property type="match status" value="2"/>
</dbReference>
<name>A0A448YHW5_BRENA</name>
<dbReference type="GO" id="GO:0005739">
    <property type="term" value="C:mitochondrion"/>
    <property type="evidence" value="ECO:0007669"/>
    <property type="project" value="TreeGrafter"/>
</dbReference>
<evidence type="ECO:0000313" key="14">
    <source>
        <dbReference type="Proteomes" id="UP000290900"/>
    </source>
</evidence>
<evidence type="ECO:0000256" key="6">
    <source>
        <dbReference type="ARBA" id="ARBA00022777"/>
    </source>
</evidence>
<evidence type="ECO:0000256" key="7">
    <source>
        <dbReference type="ARBA" id="ARBA00022798"/>
    </source>
</evidence>
<dbReference type="EMBL" id="CAACVR010000004">
    <property type="protein sequence ID" value="VEU20496.1"/>
    <property type="molecule type" value="Genomic_DNA"/>
</dbReference>
<sequence length="616" mass="67664">MSSYIPLICTVDVGTTSTRAILFTKEGEEVAKHQIEYSTSAQEGSRRNSPTIFSSEGVALNMKDSSLVIEDVPTNPTLLFPNPGWAECDPCHILNNVVQCMSECAMSLEILNSEVPLDDSAEDEHPQYKVVAIGIANMRETTIVWSKKTGVPLYNGIVWNDTRTTGLMNNIRKNTPQKTLDDILERSGCPLSTYFSCLKWMWLYQNVPPIRKSYESGTKDLAFGTVDSWLIYHLTHEHAFKTDITNASRTSFMNLDTHDYDPRLLKFWNVDPNKISLAEIVPSSHFFGTFEVPDVTKLDPKLKDLSSDQADCLKRMLNGVPITGCLGDQSASLVGQTAFQKGEAKCTYGTGAFMLYNVGTDKLISEHGSVTTVGYWFDSLNESVDGKNCNKPHYCLEGSIAVAGSCVQWLRDNLQLIDKASDIGPLAAAAPDSAGVVFVPAFSGLFAPYWDASSRGTIFGITQYSTAAHIARAAIEGVCFQVRAILKAMLSDCGSKTDFLDDSTDGASVSINTLHVDGGMSRSDVVMQIQADILGPCVSVERAPNAECTAFGAAIAAGLENHVHVWKSLKDVKKSVSVDNNQRNVFHAEMTDAERRKAWNLWERGVERARGWLNDK</sequence>
<dbReference type="PANTHER" id="PTHR10196">
    <property type="entry name" value="SUGAR KINASE"/>
    <property type="match status" value="1"/>
</dbReference>
<evidence type="ECO:0000256" key="2">
    <source>
        <dbReference type="ARBA" id="ARBA00009156"/>
    </source>
</evidence>
<dbReference type="FunFam" id="3.30.420.40:FF:000108">
    <property type="entry name" value="Glycerol kinase, glycosomal"/>
    <property type="match status" value="1"/>
</dbReference>
<evidence type="ECO:0000259" key="12">
    <source>
        <dbReference type="Pfam" id="PF02782"/>
    </source>
</evidence>
<dbReference type="PANTHER" id="PTHR10196:SF69">
    <property type="entry name" value="GLYCEROL KINASE"/>
    <property type="match status" value="1"/>
</dbReference>
<dbReference type="GO" id="GO:0006641">
    <property type="term" value="P:triglyceride metabolic process"/>
    <property type="evidence" value="ECO:0007669"/>
    <property type="project" value="TreeGrafter"/>
</dbReference>
<dbReference type="NCBIfam" id="TIGR01311">
    <property type="entry name" value="glycerol_kin"/>
    <property type="match status" value="1"/>
</dbReference>
<dbReference type="Proteomes" id="UP000290900">
    <property type="component" value="Unassembled WGS sequence"/>
</dbReference>
<dbReference type="GO" id="GO:0019563">
    <property type="term" value="P:glycerol catabolic process"/>
    <property type="evidence" value="ECO:0007669"/>
    <property type="project" value="UniProtKB-UniPathway"/>
</dbReference>